<dbReference type="PROSITE" id="PS50287">
    <property type="entry name" value="SRCR_2"/>
    <property type="match status" value="2"/>
</dbReference>
<dbReference type="Proteomes" id="UP000749559">
    <property type="component" value="Unassembled WGS sequence"/>
</dbReference>
<evidence type="ECO:0000313" key="3">
    <source>
        <dbReference type="Proteomes" id="UP000749559"/>
    </source>
</evidence>
<evidence type="ECO:0000313" key="2">
    <source>
        <dbReference type="EMBL" id="CAH1778929.1"/>
    </source>
</evidence>
<name>A0A8J1UU03_OWEFU</name>
<dbReference type="OrthoDB" id="6409682at2759"/>
<comment type="caution">
    <text evidence="1">Lacks conserved residue(s) required for the propagation of feature annotation.</text>
</comment>
<sequence length="185" mass="20870">FGRCSGTEKHLEAGVSCGSKLFSDPKPDNQIRLKYQTYGQLQVQGSLGEWFPVCGTNWTTEASQVVCKQLGFKAHYGFTLKPYEIYGDYRIITNLNCNGREKTLGDCYYTKWTALYGRASPWHKTQALECGSIGIQISCVDTATRPRLVGGQSNTAGQLEIWYENKWRKVCLFKEGTIHASYNKI</sequence>
<feature type="non-terminal residue" evidence="2">
    <location>
        <position position="185"/>
    </location>
</feature>
<organism evidence="2 3">
    <name type="scientific">Owenia fusiformis</name>
    <name type="common">Polychaete worm</name>
    <dbReference type="NCBI Taxonomy" id="6347"/>
    <lineage>
        <taxon>Eukaryota</taxon>
        <taxon>Metazoa</taxon>
        <taxon>Spiralia</taxon>
        <taxon>Lophotrochozoa</taxon>
        <taxon>Annelida</taxon>
        <taxon>Polychaeta</taxon>
        <taxon>Sedentaria</taxon>
        <taxon>Canalipalpata</taxon>
        <taxon>Sabellida</taxon>
        <taxon>Oweniida</taxon>
        <taxon>Oweniidae</taxon>
        <taxon>Owenia</taxon>
    </lineage>
</organism>
<dbReference type="PANTHER" id="PTHR48071:SF28">
    <property type="entry name" value="SRCR DOMAIN-CONTAINING PROTEIN"/>
    <property type="match status" value="1"/>
</dbReference>
<protein>
    <submittedName>
        <fullName evidence="2">Uncharacterized protein</fullName>
    </submittedName>
</protein>
<dbReference type="GO" id="GO:0016020">
    <property type="term" value="C:membrane"/>
    <property type="evidence" value="ECO:0007669"/>
    <property type="project" value="InterPro"/>
</dbReference>
<dbReference type="SUPFAM" id="SSF56487">
    <property type="entry name" value="SRCR-like"/>
    <property type="match status" value="2"/>
</dbReference>
<reference evidence="2" key="1">
    <citation type="submission" date="2022-03" db="EMBL/GenBank/DDBJ databases">
        <authorList>
            <person name="Martin C."/>
        </authorList>
    </citation>
    <scope>NUCLEOTIDE SEQUENCE</scope>
</reference>
<dbReference type="Gene3D" id="3.10.250.10">
    <property type="entry name" value="SRCR-like domain"/>
    <property type="match status" value="2"/>
</dbReference>
<dbReference type="InterPro" id="IPR036772">
    <property type="entry name" value="SRCR-like_dom_sf"/>
</dbReference>
<dbReference type="PANTHER" id="PTHR48071">
    <property type="entry name" value="SRCR DOMAIN-CONTAINING PROTEIN"/>
    <property type="match status" value="1"/>
</dbReference>
<keyword evidence="3" id="KW-1185">Reference proteome</keyword>
<evidence type="ECO:0000256" key="1">
    <source>
        <dbReference type="PROSITE-ProRule" id="PRU00196"/>
    </source>
</evidence>
<feature type="non-terminal residue" evidence="2">
    <location>
        <position position="1"/>
    </location>
</feature>
<accession>A0A8J1UU03</accession>
<dbReference type="AlphaFoldDB" id="A0A8J1UU03"/>
<dbReference type="EMBL" id="CAIIXF020000003">
    <property type="protein sequence ID" value="CAH1778929.1"/>
    <property type="molecule type" value="Genomic_DNA"/>
</dbReference>
<comment type="caution">
    <text evidence="2">The sequence shown here is derived from an EMBL/GenBank/DDBJ whole genome shotgun (WGS) entry which is preliminary data.</text>
</comment>
<proteinExistence type="predicted"/>
<feature type="disulfide bond" evidence="1">
    <location>
        <begin position="97"/>
        <end position="107"/>
    </location>
</feature>
<dbReference type="Pfam" id="PF00530">
    <property type="entry name" value="SRCR"/>
    <property type="match status" value="1"/>
</dbReference>
<keyword evidence="1" id="KW-1015">Disulfide bond</keyword>
<dbReference type="SMART" id="SM00202">
    <property type="entry name" value="SR"/>
    <property type="match status" value="1"/>
</dbReference>
<dbReference type="InterPro" id="IPR001190">
    <property type="entry name" value="SRCR"/>
</dbReference>
<dbReference type="PRINTS" id="PR00258">
    <property type="entry name" value="SPERACTRCPTR"/>
</dbReference>
<gene>
    <name evidence="2" type="ORF">OFUS_LOCUS5784</name>
</gene>